<evidence type="ECO:0000313" key="2">
    <source>
        <dbReference type="EMBL" id="CEM62757.1"/>
    </source>
</evidence>
<proteinExistence type="predicted"/>
<accession>A0A0B7GYN6</accession>
<protein>
    <submittedName>
        <fullName evidence="2">Uncharacterized protein</fullName>
    </submittedName>
</protein>
<evidence type="ECO:0000313" key="3">
    <source>
        <dbReference type="EMBL" id="QEJ98577.1"/>
    </source>
</evidence>
<dbReference type="EMBL" id="CDNC01000045">
    <property type="protein sequence ID" value="CEM62757.1"/>
    <property type="molecule type" value="Genomic_DNA"/>
</dbReference>
<feature type="compositionally biased region" description="Basic residues" evidence="1">
    <location>
        <begin position="1"/>
        <end position="18"/>
    </location>
</feature>
<dbReference type="EMBL" id="CP042817">
    <property type="protein sequence ID" value="QEJ98577.1"/>
    <property type="molecule type" value="Genomic_DNA"/>
</dbReference>
<evidence type="ECO:0000256" key="1">
    <source>
        <dbReference type="SAM" id="MobiDB-lite"/>
    </source>
</evidence>
<dbReference type="RefSeq" id="WP_002697914.1">
    <property type="nucleotide sequence ID" value="NZ_CDNC01000045.1"/>
</dbReference>
<reference evidence="3 5" key="3">
    <citation type="submission" date="2019-08" db="EMBL/GenBank/DDBJ databases">
        <authorList>
            <person name="Kuhnert P."/>
        </authorList>
    </citation>
    <scope>NUCLEOTIDE SEQUENCE [LARGE SCALE GENOMIC DNA]</scope>
    <source>
        <strain evidence="3 5">B36.5</strain>
    </source>
</reference>
<dbReference type="AlphaFoldDB" id="A0A0B7GYN6"/>
<dbReference type="GeneID" id="57753823"/>
<name>A0A0B7GYN6_TREPH</name>
<evidence type="ECO:0000313" key="4">
    <source>
        <dbReference type="Proteomes" id="UP000042527"/>
    </source>
</evidence>
<dbReference type="Proteomes" id="UP000042527">
    <property type="component" value="Unassembled WGS sequence"/>
</dbReference>
<gene>
    <name evidence="3" type="ORF">FUT82_11610</name>
    <name evidence="2" type="ORF">TPHV1_50017</name>
</gene>
<dbReference type="OrthoDB" id="308128at2"/>
<evidence type="ECO:0000313" key="5">
    <source>
        <dbReference type="Proteomes" id="UP000323594"/>
    </source>
</evidence>
<organism evidence="2 4">
    <name type="scientific">Treponema phagedenis</name>
    <dbReference type="NCBI Taxonomy" id="162"/>
    <lineage>
        <taxon>Bacteria</taxon>
        <taxon>Pseudomonadati</taxon>
        <taxon>Spirochaetota</taxon>
        <taxon>Spirochaetia</taxon>
        <taxon>Spirochaetales</taxon>
        <taxon>Treponemataceae</taxon>
        <taxon>Treponema</taxon>
    </lineage>
</organism>
<dbReference type="Proteomes" id="UP000323594">
    <property type="component" value="Chromosome"/>
</dbReference>
<reference evidence="2" key="1">
    <citation type="submission" date="2015-01" db="EMBL/GenBank/DDBJ databases">
        <authorList>
            <person name="Xiang T."/>
            <person name="Song Y."/>
            <person name="Huang L."/>
            <person name="Wang B."/>
            <person name="Wu P."/>
        </authorList>
    </citation>
    <scope>NUCLEOTIDE SEQUENCE [LARGE SCALE GENOMIC DNA]</scope>
    <source>
        <strain evidence="2">V1</strain>
    </source>
</reference>
<sequence length="135" mass="15265">MSDVKKKNKRQRGSNRNRQKTDNTSVKHNPLPKITLAEYTCPYCNKPINDLSAALSDKKTGVPVHFDCVLEFLKGAEDLKNGESLTYIGQGKFAVTVFPNSSDLRNFKIIRVIEWEDKNSCAEWRGEIAGLYSKV</sequence>
<feature type="region of interest" description="Disordered" evidence="1">
    <location>
        <begin position="1"/>
        <end position="29"/>
    </location>
</feature>
<reference evidence="4" key="2">
    <citation type="submission" date="2015-01" db="EMBL/GenBank/DDBJ databases">
        <authorList>
            <person name="Manzoor Shahid"/>
            <person name="Zubair Saima"/>
        </authorList>
    </citation>
    <scope>NUCLEOTIDE SEQUENCE [LARGE SCALE GENOMIC DNA]</scope>
    <source>
        <strain evidence="4">V1</strain>
    </source>
</reference>
<keyword evidence="4" id="KW-1185">Reference proteome</keyword>